<comment type="caution">
    <text evidence="2">The sequence shown here is derived from an EMBL/GenBank/DDBJ whole genome shotgun (WGS) entry which is preliminary data.</text>
</comment>
<feature type="transmembrane region" description="Helical" evidence="1">
    <location>
        <begin position="27"/>
        <end position="45"/>
    </location>
</feature>
<dbReference type="Proteomes" id="UP000051010">
    <property type="component" value="Unassembled WGS sequence"/>
</dbReference>
<dbReference type="InterPro" id="IPR032083">
    <property type="entry name" value="DUF4811"/>
</dbReference>
<protein>
    <recommendedName>
        <fullName evidence="4">DUF4811 domain-containing protein</fullName>
    </recommendedName>
</protein>
<organism evidence="2 3">
    <name type="scientific">Lentilactobacillus parafarraginis DSM 18390 = JCM 14109</name>
    <dbReference type="NCBI Taxonomy" id="1423786"/>
    <lineage>
        <taxon>Bacteria</taxon>
        <taxon>Bacillati</taxon>
        <taxon>Bacillota</taxon>
        <taxon>Bacilli</taxon>
        <taxon>Lactobacillales</taxon>
        <taxon>Lactobacillaceae</taxon>
        <taxon>Lentilactobacillus</taxon>
    </lineage>
</organism>
<proteinExistence type="predicted"/>
<evidence type="ECO:0000313" key="3">
    <source>
        <dbReference type="Proteomes" id="UP000051010"/>
    </source>
</evidence>
<dbReference type="EMBL" id="AZFZ01000039">
    <property type="protein sequence ID" value="KRM43050.1"/>
    <property type="molecule type" value="Genomic_DNA"/>
</dbReference>
<evidence type="ECO:0000313" key="2">
    <source>
        <dbReference type="EMBL" id="KRM43050.1"/>
    </source>
</evidence>
<keyword evidence="1" id="KW-0812">Transmembrane</keyword>
<name>A0A0R1YLN2_9LACO</name>
<accession>A0A0R1YLN2</accession>
<sequence length="241" mass="27460">MIIATLIICAVLSFVFFIYIQNKPISYILTALSVIGIGVSTFYIVRNDRDHYGMEKVTTSTYQPIYSVSPSKQMKMLLYQPIGTANKHQVYIYQKSENAKKKSHTDAENTTNEVVRVNTTPRIKTTEVRWHYKNNAAKLWFGIAGENHKLVKRENTIYVNKDWLVLSTTQAKALQKQMSSKAYKAKLQAQAKAFVTKQMMAAMKKNPKMNKAQQAKIQKQAAAEFQAQAVQQLIQSVQKSK</sequence>
<keyword evidence="1" id="KW-1133">Transmembrane helix</keyword>
<gene>
    <name evidence="2" type="ORF">FD47_GL001709</name>
</gene>
<dbReference type="Pfam" id="PF16069">
    <property type="entry name" value="DUF4811"/>
    <property type="match status" value="1"/>
</dbReference>
<evidence type="ECO:0000256" key="1">
    <source>
        <dbReference type="SAM" id="Phobius"/>
    </source>
</evidence>
<keyword evidence="1" id="KW-0472">Membrane</keyword>
<dbReference type="RefSeq" id="WP_054735249.1">
    <property type="nucleotide sequence ID" value="NZ_AZFZ01000039.1"/>
</dbReference>
<dbReference type="PATRIC" id="fig|1423786.4.peg.1815"/>
<dbReference type="AlphaFoldDB" id="A0A0R1YLN2"/>
<evidence type="ECO:0008006" key="4">
    <source>
        <dbReference type="Google" id="ProtNLM"/>
    </source>
</evidence>
<reference evidence="2 3" key="1">
    <citation type="journal article" date="2015" name="Genome Announc.">
        <title>Expanding the biotechnology potential of lactobacilli through comparative genomics of 213 strains and associated genera.</title>
        <authorList>
            <person name="Sun Z."/>
            <person name="Harris H.M."/>
            <person name="McCann A."/>
            <person name="Guo C."/>
            <person name="Argimon S."/>
            <person name="Zhang W."/>
            <person name="Yang X."/>
            <person name="Jeffery I.B."/>
            <person name="Cooney J.C."/>
            <person name="Kagawa T.F."/>
            <person name="Liu W."/>
            <person name="Song Y."/>
            <person name="Salvetti E."/>
            <person name="Wrobel A."/>
            <person name="Rasinkangas P."/>
            <person name="Parkhill J."/>
            <person name="Rea M.C."/>
            <person name="O'Sullivan O."/>
            <person name="Ritari J."/>
            <person name="Douillard F.P."/>
            <person name="Paul Ross R."/>
            <person name="Yang R."/>
            <person name="Briner A.E."/>
            <person name="Felis G.E."/>
            <person name="de Vos W.M."/>
            <person name="Barrangou R."/>
            <person name="Klaenhammer T.R."/>
            <person name="Caufield P.W."/>
            <person name="Cui Y."/>
            <person name="Zhang H."/>
            <person name="O'Toole P.W."/>
        </authorList>
    </citation>
    <scope>NUCLEOTIDE SEQUENCE [LARGE SCALE GENOMIC DNA]</scope>
    <source>
        <strain evidence="2 3">DSM 18390</strain>
    </source>
</reference>